<comment type="similarity">
    <text evidence="1">Belongs to the BolA/IbaG family.</text>
</comment>
<sequence>MINTCFKRVPAPIVSTRRLLSSMSQQIINSSPNPGPIECEITTKLKESLKPTYVKVSNDSAKHAHHAGIRGASNTTESHFRIEIISDEFANKNLPARHRLVYKILDEELKNKGVHALQLKTKTEQEVNK</sequence>
<dbReference type="EMBL" id="FO082059">
    <property type="protein sequence ID" value="CCE72698.1"/>
    <property type="molecule type" value="Genomic_DNA"/>
</dbReference>
<evidence type="ECO:0000313" key="2">
    <source>
        <dbReference type="EMBL" id="CCE72698.1"/>
    </source>
</evidence>
<evidence type="ECO:0000256" key="1">
    <source>
        <dbReference type="RuleBase" id="RU003860"/>
    </source>
</evidence>
<dbReference type="PANTHER" id="PTHR46230:SF7">
    <property type="entry name" value="BOLA-LIKE PROTEIN 1"/>
    <property type="match status" value="1"/>
</dbReference>
<reference evidence="2 3" key="1">
    <citation type="journal article" date="2012" name="G3 (Bethesda)">
        <title>Pichia sorbitophila, an interspecies yeast hybrid reveals early steps of genome resolution following polyploidization.</title>
        <authorList>
            <person name="Leh Louis V."/>
            <person name="Despons L."/>
            <person name="Friedrich A."/>
            <person name="Martin T."/>
            <person name="Durrens P."/>
            <person name="Casaregola S."/>
            <person name="Neuveglise C."/>
            <person name="Fairhead C."/>
            <person name="Marck C."/>
            <person name="Cruz J.A."/>
            <person name="Straub M.L."/>
            <person name="Kugler V."/>
            <person name="Sacerdot C."/>
            <person name="Uzunov Z."/>
            <person name="Thierry A."/>
            <person name="Weiss S."/>
            <person name="Bleykasten C."/>
            <person name="De Montigny J."/>
            <person name="Jacques N."/>
            <person name="Jung P."/>
            <person name="Lemaire M."/>
            <person name="Mallet S."/>
            <person name="Morel G."/>
            <person name="Richard G.F."/>
            <person name="Sarkar A."/>
            <person name="Savel G."/>
            <person name="Schacherer J."/>
            <person name="Seret M.L."/>
            <person name="Talla E."/>
            <person name="Samson G."/>
            <person name="Jubin C."/>
            <person name="Poulain J."/>
            <person name="Vacherie B."/>
            <person name="Barbe V."/>
            <person name="Pelletier E."/>
            <person name="Sherman D.J."/>
            <person name="Westhof E."/>
            <person name="Weissenbach J."/>
            <person name="Baret P.V."/>
            <person name="Wincker P."/>
            <person name="Gaillardin C."/>
            <person name="Dujon B."/>
            <person name="Souciet J.L."/>
        </authorList>
    </citation>
    <scope>NUCLEOTIDE SEQUENCE [LARGE SCALE GENOMIC DNA]</scope>
    <source>
        <strain evidence="3">ATCC MYA-4447 / BCRC 22081 / CBS 7064 / NBRC 10061 / NRRL Y-12695</strain>
    </source>
</reference>
<dbReference type="AlphaFoldDB" id="G8YV15"/>
<dbReference type="STRING" id="559304.G8YV15"/>
<dbReference type="InterPro" id="IPR002634">
    <property type="entry name" value="BolA"/>
</dbReference>
<keyword evidence="3" id="KW-1185">Reference proteome</keyword>
<dbReference type="HOGENOM" id="CLU_109462_2_0_1"/>
<dbReference type="GO" id="GO:0005759">
    <property type="term" value="C:mitochondrial matrix"/>
    <property type="evidence" value="ECO:0007669"/>
    <property type="project" value="TreeGrafter"/>
</dbReference>
<dbReference type="PIRSF" id="PIRSF003113">
    <property type="entry name" value="BolA"/>
    <property type="match status" value="1"/>
</dbReference>
<gene>
    <name evidence="2" type="primary">Piso0_000289</name>
    <name evidence="2" type="ORF">GNLVRS01_PISO0A06072g</name>
</gene>
<name>G8YV15_PICSO</name>
<dbReference type="eggNOG" id="KOG2313">
    <property type="taxonomic scope" value="Eukaryota"/>
</dbReference>
<dbReference type="InterPro" id="IPR036065">
    <property type="entry name" value="BolA-like_sf"/>
</dbReference>
<accession>G8YV15</accession>
<dbReference type="OMA" id="CLGGFGK"/>
<dbReference type="OrthoDB" id="411584at2759"/>
<dbReference type="Pfam" id="PF01722">
    <property type="entry name" value="BolA"/>
    <property type="match status" value="1"/>
</dbReference>
<dbReference type="InParanoid" id="G8YV15"/>
<dbReference type="PANTHER" id="PTHR46230">
    <property type="match status" value="1"/>
</dbReference>
<dbReference type="SUPFAM" id="SSF82657">
    <property type="entry name" value="BolA-like"/>
    <property type="match status" value="1"/>
</dbReference>
<organism evidence="2 3">
    <name type="scientific">Pichia sorbitophila (strain ATCC MYA-4447 / BCRC 22081 / CBS 7064 / NBRC 10061 / NRRL Y-12695)</name>
    <name type="common">Hybrid yeast</name>
    <dbReference type="NCBI Taxonomy" id="559304"/>
    <lineage>
        <taxon>Eukaryota</taxon>
        <taxon>Fungi</taxon>
        <taxon>Dikarya</taxon>
        <taxon>Ascomycota</taxon>
        <taxon>Saccharomycotina</taxon>
        <taxon>Pichiomycetes</taxon>
        <taxon>Debaryomycetaceae</taxon>
        <taxon>Millerozyma</taxon>
    </lineage>
</organism>
<dbReference type="GO" id="GO:0044572">
    <property type="term" value="P:[4Fe-4S] cluster assembly"/>
    <property type="evidence" value="ECO:0007669"/>
    <property type="project" value="TreeGrafter"/>
</dbReference>
<protein>
    <submittedName>
        <fullName evidence="2">Piso0_000289 protein</fullName>
    </submittedName>
</protein>
<dbReference type="FunCoup" id="G8YV15">
    <property type="interactions" value="27"/>
</dbReference>
<evidence type="ECO:0000313" key="3">
    <source>
        <dbReference type="Proteomes" id="UP000005222"/>
    </source>
</evidence>
<dbReference type="Proteomes" id="UP000005222">
    <property type="component" value="Chromosome A"/>
</dbReference>
<proteinExistence type="inferred from homology"/>
<dbReference type="Gene3D" id="3.30.300.90">
    <property type="entry name" value="BolA-like"/>
    <property type="match status" value="1"/>
</dbReference>